<dbReference type="PANTHER" id="PTHR35190:SF2">
    <property type="entry name" value="PROTEIN DCD1B"/>
    <property type="match status" value="1"/>
</dbReference>
<dbReference type="Proteomes" id="UP000007719">
    <property type="component" value="Chromosome"/>
</dbReference>
<dbReference type="Gene3D" id="3.60.60.10">
    <property type="entry name" value="Penicillin V Acylase, Chain A"/>
    <property type="match status" value="1"/>
</dbReference>
<reference evidence="3" key="1">
    <citation type="journal article" date="2016" name="Front. Microbiol.">
        <title>The complete genome sequence of hyperthermophile Dictyoglomus turgidum DSM 6724 reveals a specialized carbohydrate fermentor.</title>
        <authorList>
            <person name="Brumm P.J."/>
            <person name="Gowda K."/>
            <person name="Robb F.T."/>
            <person name="Mead D.A."/>
        </authorList>
    </citation>
    <scope>NUCLEOTIDE SEQUENCE [LARGE SCALE GENOMIC DNA]</scope>
    <source>
        <strain evidence="3">DSM 6724 / Z-1310</strain>
    </source>
</reference>
<sequence length="380" mass="43737">MKRIFLLLLVLILISSQGCIKPEPVLKDTGIRIVELRGNPYEIGYQHGKELKEEIQYFSHRIEKLIIYKTILKTAKELAEEFGKTYPEFKELIEEMKGISNGAEVPYENILLFNLMDEIVLNYYWKISIIGCSAFVFRNKDGNLIIGRNLDYGVFVNELPLCPVIFKYYPEKGNPFISISFPGLVGAYTGISKNLYISINVSQSHKTNIGAPECLITRKIIQYSNSIDEALENALYPYQGLNLLIADDKKAVVLEISPRKKAIRALDKERFLVITNHFQHPEMISEQAEKLIEELPTPVDGTFVRQINTKEREKIIREMISSKEEIDVEYGKEILKNVSTRLTLQSIIYLPFQRKLFIAKNTTSPVSYGEWLEFNLKLLL</sequence>
<dbReference type="InterPro" id="IPR047794">
    <property type="entry name" value="C45_proenzyme-like"/>
</dbReference>
<feature type="domain" description="Peptidase C45 hydrolase" evidence="1">
    <location>
        <begin position="139"/>
        <end position="356"/>
    </location>
</feature>
<gene>
    <name evidence="2" type="ordered locus">Dtur_0360</name>
</gene>
<protein>
    <submittedName>
        <fullName evidence="2">Peptidase C45 acyl-coenzyme A:6-aminopenicillanic acid acyl-transferase</fullName>
    </submittedName>
</protein>
<name>B8DZ45_DICTD</name>
<proteinExistence type="predicted"/>
<dbReference type="PROSITE" id="PS51257">
    <property type="entry name" value="PROKAR_LIPOPROTEIN"/>
    <property type="match status" value="1"/>
</dbReference>
<dbReference type="InterPro" id="IPR047803">
    <property type="entry name" value="DCD1A/B-like"/>
</dbReference>
<keyword evidence="3" id="KW-1185">Reference proteome</keyword>
<accession>B8DZ45</accession>
<dbReference type="AlphaFoldDB" id="B8DZ45"/>
<dbReference type="eggNOG" id="COG0457">
    <property type="taxonomic scope" value="Bacteria"/>
</dbReference>
<dbReference type="NCBIfam" id="NF040521">
    <property type="entry name" value="C45_proenzyme"/>
    <property type="match status" value="1"/>
</dbReference>
<dbReference type="HOGENOM" id="CLU_727110_0_0_0"/>
<dbReference type="RefSeq" id="WP_012582756.1">
    <property type="nucleotide sequence ID" value="NC_011661.1"/>
</dbReference>
<dbReference type="PANTHER" id="PTHR35190">
    <property type="entry name" value="PROTEIN DCD1B"/>
    <property type="match status" value="1"/>
</dbReference>
<dbReference type="InterPro" id="IPR005079">
    <property type="entry name" value="Peptidase_C45_hydrolase"/>
</dbReference>
<dbReference type="KEGG" id="dtu:Dtur_0360"/>
<dbReference type="Pfam" id="PF03417">
    <property type="entry name" value="AAT"/>
    <property type="match status" value="1"/>
</dbReference>
<evidence type="ECO:0000313" key="3">
    <source>
        <dbReference type="Proteomes" id="UP000007719"/>
    </source>
</evidence>
<dbReference type="Gene3D" id="1.10.10.2120">
    <property type="match status" value="1"/>
</dbReference>
<dbReference type="OrthoDB" id="8109453at2"/>
<evidence type="ECO:0000313" key="2">
    <source>
        <dbReference type="EMBL" id="ACK41671.1"/>
    </source>
</evidence>
<dbReference type="EMBL" id="CP001251">
    <property type="protein sequence ID" value="ACK41671.1"/>
    <property type="molecule type" value="Genomic_DNA"/>
</dbReference>
<evidence type="ECO:0000259" key="1">
    <source>
        <dbReference type="Pfam" id="PF03417"/>
    </source>
</evidence>
<dbReference type="STRING" id="515635.Dtur_0360"/>
<organism evidence="2 3">
    <name type="scientific">Dictyoglomus turgidum (strain DSM 6724 / Z-1310)</name>
    <dbReference type="NCBI Taxonomy" id="515635"/>
    <lineage>
        <taxon>Bacteria</taxon>
        <taxon>Pseudomonadati</taxon>
        <taxon>Dictyoglomota</taxon>
        <taxon>Dictyoglomia</taxon>
        <taxon>Dictyoglomales</taxon>
        <taxon>Dictyoglomaceae</taxon>
        <taxon>Dictyoglomus</taxon>
    </lineage>
</organism>
<dbReference type="InParanoid" id="B8DZ45"/>
<dbReference type="EnsemblBacteria" id="ACK41671">
    <property type="protein sequence ID" value="ACK41671"/>
    <property type="gene ID" value="Dtur_0360"/>
</dbReference>